<keyword evidence="1" id="KW-0472">Membrane</keyword>
<evidence type="ECO:0000313" key="2">
    <source>
        <dbReference type="EMBL" id="MCQ8117388.1"/>
    </source>
</evidence>
<keyword evidence="3" id="KW-1185">Reference proteome</keyword>
<comment type="caution">
    <text evidence="2">The sequence shown here is derived from an EMBL/GenBank/DDBJ whole genome shotgun (WGS) entry which is preliminary data.</text>
</comment>
<evidence type="ECO:0000313" key="3">
    <source>
        <dbReference type="Proteomes" id="UP001524570"/>
    </source>
</evidence>
<feature type="transmembrane region" description="Helical" evidence="1">
    <location>
        <begin position="48"/>
        <end position="67"/>
    </location>
</feature>
<keyword evidence="1" id="KW-1133">Transmembrane helix</keyword>
<feature type="transmembrane region" description="Helical" evidence="1">
    <location>
        <begin position="87"/>
        <end position="107"/>
    </location>
</feature>
<evidence type="ECO:0000256" key="1">
    <source>
        <dbReference type="SAM" id="Phobius"/>
    </source>
</evidence>
<dbReference type="Proteomes" id="UP001524570">
    <property type="component" value="Unassembled WGS sequence"/>
</dbReference>
<protein>
    <submittedName>
        <fullName evidence="2">Uncharacterized protein</fullName>
    </submittedName>
</protein>
<proteinExistence type="predicted"/>
<dbReference type="EMBL" id="JANIBL010000019">
    <property type="protein sequence ID" value="MCQ8117388.1"/>
    <property type="molecule type" value="Genomic_DNA"/>
</dbReference>
<organism evidence="2 3">
    <name type="scientific">Methylomonas rosea</name>
    <dbReference type="NCBI Taxonomy" id="2952227"/>
    <lineage>
        <taxon>Bacteria</taxon>
        <taxon>Pseudomonadati</taxon>
        <taxon>Pseudomonadota</taxon>
        <taxon>Gammaproteobacteria</taxon>
        <taxon>Methylococcales</taxon>
        <taxon>Methylococcaceae</taxon>
        <taxon>Methylomonas</taxon>
    </lineage>
</organism>
<reference evidence="2 3" key="1">
    <citation type="submission" date="2022-07" db="EMBL/GenBank/DDBJ databases">
        <title>Methylomonas rivi sp. nov., Methylomonas rosea sp. nov., Methylomonas aureus sp. nov. and Methylomonas subterranea sp. nov., four novel methanotrophs isolated from a freshwater creek and the deep terrestrial subsurface.</title>
        <authorList>
            <person name="Abin C."/>
            <person name="Sankaranarayanan K."/>
            <person name="Garner C."/>
            <person name="Sindelar R."/>
            <person name="Kotary K."/>
            <person name="Garner R."/>
            <person name="Barclay S."/>
            <person name="Lawson P."/>
            <person name="Krumholz L."/>
        </authorList>
    </citation>
    <scope>NUCLEOTIDE SEQUENCE [LARGE SCALE GENOMIC DNA]</scope>
    <source>
        <strain evidence="2 3">WSC-7</strain>
    </source>
</reference>
<sequence length="136" mass="14583">MATEFSNQQIDQPIVIADVMNGQTIAMLQPVYPLTEADFLRLEGRPTITSAGAAMIFSGVVGYAIGLGPKLESIITGQEPILNNGEVKTIAGWSAIALLFYLFGLFLPNQRTNVMKKLSSHFKATKSSTHVIGGGK</sequence>
<accession>A0ABT1TRI6</accession>
<keyword evidence="1" id="KW-0812">Transmembrane</keyword>
<name>A0ABT1TRI6_9GAMM</name>
<gene>
    <name evidence="2" type="ORF">NP589_08120</name>
</gene>
<dbReference type="RefSeq" id="WP_256606525.1">
    <property type="nucleotide sequence ID" value="NZ_JANIBL010000019.1"/>
</dbReference>